<protein>
    <submittedName>
        <fullName evidence="3">Murein DD-endopeptidase MepM and murein hydrolase activator NlpD, contain LysM domain</fullName>
    </submittedName>
</protein>
<dbReference type="SUPFAM" id="SSF54106">
    <property type="entry name" value="LysM domain"/>
    <property type="match status" value="1"/>
</dbReference>
<sequence>MTSGRVMAMFGRAEGRDMGSTRRLAAGLAAAALLASCGARGFDPDLRGWLPGNLGTAEAAAEAPARPQPDERGVISFPGSQVVLARSGDTPAAVAARLGLSGDALARHNALPADAALTAGAVLVLPQRVAGAAATTSAPALRDPFAAASPAAAGAGAAPRPAPANPREHVVTAGETAWSVARRYNISVQDLASWNGLPADMGLRVGQRLIVPAAAARVAAATTSAPGQGSATPLPPSAAAPLPDETTRPAASPAPEAPVADLGTTRTAASGSGRFRMPVQGSIIRVYEKGRNDGIDIAAPTGSTVAAAGAGTVAAVTRDTAGVPIVVVRHEGDLMTVYAGLGDVAVSKGDTIGTGDRIGAAGNNGFVHFEVRRGFESLDPETFLN</sequence>
<feature type="region of interest" description="Disordered" evidence="1">
    <location>
        <begin position="223"/>
        <end position="274"/>
    </location>
</feature>
<dbReference type="PROSITE" id="PS51782">
    <property type="entry name" value="LYSM"/>
    <property type="match status" value="1"/>
</dbReference>
<dbReference type="Gene3D" id="3.10.350.10">
    <property type="entry name" value="LysM domain"/>
    <property type="match status" value="1"/>
</dbReference>
<evidence type="ECO:0000259" key="2">
    <source>
        <dbReference type="PROSITE" id="PS51782"/>
    </source>
</evidence>
<evidence type="ECO:0000256" key="1">
    <source>
        <dbReference type="SAM" id="MobiDB-lite"/>
    </source>
</evidence>
<dbReference type="STRING" id="336292.SAMN05660710_00864"/>
<dbReference type="Pfam" id="PF01551">
    <property type="entry name" value="Peptidase_M23"/>
    <property type="match status" value="1"/>
</dbReference>
<evidence type="ECO:0000313" key="4">
    <source>
        <dbReference type="Proteomes" id="UP000199502"/>
    </source>
</evidence>
<proteinExistence type="predicted"/>
<dbReference type="Proteomes" id="UP000199502">
    <property type="component" value="Unassembled WGS sequence"/>
</dbReference>
<dbReference type="SMART" id="SM00257">
    <property type="entry name" value="LysM"/>
    <property type="match status" value="2"/>
</dbReference>
<dbReference type="GO" id="GO:0004222">
    <property type="term" value="F:metalloendopeptidase activity"/>
    <property type="evidence" value="ECO:0007669"/>
    <property type="project" value="TreeGrafter"/>
</dbReference>
<dbReference type="PANTHER" id="PTHR21666">
    <property type="entry name" value="PEPTIDASE-RELATED"/>
    <property type="match status" value="1"/>
</dbReference>
<dbReference type="InterPro" id="IPR036779">
    <property type="entry name" value="LysM_dom_sf"/>
</dbReference>
<feature type="compositionally biased region" description="Low complexity" evidence="1">
    <location>
        <begin position="239"/>
        <end position="260"/>
    </location>
</feature>
<dbReference type="CDD" id="cd00118">
    <property type="entry name" value="LysM"/>
    <property type="match status" value="1"/>
</dbReference>
<dbReference type="InterPro" id="IPR011055">
    <property type="entry name" value="Dup_hybrid_motif"/>
</dbReference>
<dbReference type="SUPFAM" id="SSF51261">
    <property type="entry name" value="Duplicated hybrid motif"/>
    <property type="match status" value="1"/>
</dbReference>
<dbReference type="Pfam" id="PF01476">
    <property type="entry name" value="LysM"/>
    <property type="match status" value="2"/>
</dbReference>
<keyword evidence="4" id="KW-1185">Reference proteome</keyword>
<gene>
    <name evidence="3" type="ORF">SAMN05660710_00864</name>
</gene>
<dbReference type="CDD" id="cd12797">
    <property type="entry name" value="M23_peptidase"/>
    <property type="match status" value="1"/>
</dbReference>
<dbReference type="InterPro" id="IPR016047">
    <property type="entry name" value="M23ase_b-sheet_dom"/>
</dbReference>
<dbReference type="AlphaFoldDB" id="A0A1G5DM06"/>
<feature type="domain" description="LysM" evidence="2">
    <location>
        <begin position="167"/>
        <end position="211"/>
    </location>
</feature>
<dbReference type="InterPro" id="IPR018392">
    <property type="entry name" value="LysM"/>
</dbReference>
<feature type="compositionally biased region" description="Low complexity" evidence="1">
    <location>
        <begin position="223"/>
        <end position="232"/>
    </location>
</feature>
<organism evidence="3 4">
    <name type="scientific">Paracoccus tibetensis</name>
    <dbReference type="NCBI Taxonomy" id="336292"/>
    <lineage>
        <taxon>Bacteria</taxon>
        <taxon>Pseudomonadati</taxon>
        <taxon>Pseudomonadota</taxon>
        <taxon>Alphaproteobacteria</taxon>
        <taxon>Rhodobacterales</taxon>
        <taxon>Paracoccaceae</taxon>
        <taxon>Paracoccus</taxon>
    </lineage>
</organism>
<dbReference type="InterPro" id="IPR050570">
    <property type="entry name" value="Cell_wall_metabolism_enzyme"/>
</dbReference>
<name>A0A1G5DM06_9RHOB</name>
<keyword evidence="3" id="KW-0378">Hydrolase</keyword>
<accession>A0A1G5DM06</accession>
<dbReference type="Gene3D" id="2.70.70.10">
    <property type="entry name" value="Glucose Permease (Domain IIA)"/>
    <property type="match status" value="1"/>
</dbReference>
<dbReference type="EMBL" id="FMVT01000002">
    <property type="protein sequence ID" value="SCY15755.1"/>
    <property type="molecule type" value="Genomic_DNA"/>
</dbReference>
<reference evidence="3 4" key="1">
    <citation type="submission" date="2016-10" db="EMBL/GenBank/DDBJ databases">
        <authorList>
            <person name="de Groot N.N."/>
        </authorList>
    </citation>
    <scope>NUCLEOTIDE SEQUENCE [LARGE SCALE GENOMIC DNA]</scope>
    <source>
        <strain evidence="3 4">CGMCC 1.8925</strain>
    </source>
</reference>
<dbReference type="PANTHER" id="PTHR21666:SF270">
    <property type="entry name" value="MUREIN HYDROLASE ACTIVATOR ENVC"/>
    <property type="match status" value="1"/>
</dbReference>
<evidence type="ECO:0000313" key="3">
    <source>
        <dbReference type="EMBL" id="SCY15755.1"/>
    </source>
</evidence>